<dbReference type="SUPFAM" id="SSF54001">
    <property type="entry name" value="Cysteine proteinases"/>
    <property type="match status" value="1"/>
</dbReference>
<evidence type="ECO:0000313" key="7">
    <source>
        <dbReference type="Proteomes" id="UP000824890"/>
    </source>
</evidence>
<dbReference type="Proteomes" id="UP000824890">
    <property type="component" value="Unassembled WGS sequence"/>
</dbReference>
<feature type="compositionally biased region" description="Polar residues" evidence="4">
    <location>
        <begin position="28"/>
        <end position="37"/>
    </location>
</feature>
<feature type="compositionally biased region" description="Polar residues" evidence="4">
    <location>
        <begin position="131"/>
        <end position="148"/>
    </location>
</feature>
<feature type="compositionally biased region" description="Basic and acidic residues" evidence="4">
    <location>
        <begin position="9"/>
        <end position="18"/>
    </location>
</feature>
<keyword evidence="3" id="KW-0378">Hydrolase</keyword>
<dbReference type="InterPro" id="IPR038765">
    <property type="entry name" value="Papain-like_cys_pep_sf"/>
</dbReference>
<keyword evidence="2" id="KW-0645">Protease</keyword>
<dbReference type="Pfam" id="PF02902">
    <property type="entry name" value="Peptidase_C48"/>
    <property type="match status" value="1"/>
</dbReference>
<dbReference type="Gene3D" id="3.40.395.10">
    <property type="entry name" value="Adenoviral Proteinase, Chain A"/>
    <property type="match status" value="1"/>
</dbReference>
<feature type="region of interest" description="Disordered" evidence="4">
    <location>
        <begin position="1"/>
        <end position="38"/>
    </location>
</feature>
<comment type="caution">
    <text evidence="6">The sequence shown here is derived from an EMBL/GenBank/DDBJ whole genome shotgun (WGS) entry which is preliminary data.</text>
</comment>
<evidence type="ECO:0000259" key="5">
    <source>
        <dbReference type="Pfam" id="PF02902"/>
    </source>
</evidence>
<reference evidence="6 7" key="1">
    <citation type="submission" date="2021-05" db="EMBL/GenBank/DDBJ databases">
        <title>Genome Assembly of Synthetic Allotetraploid Brassica napus Reveals Homoeologous Exchanges between Subgenomes.</title>
        <authorList>
            <person name="Davis J.T."/>
        </authorList>
    </citation>
    <scope>NUCLEOTIDE SEQUENCE [LARGE SCALE GENOMIC DNA]</scope>
    <source>
        <strain evidence="7">cv. Da-Ae</strain>
        <tissue evidence="6">Seedling</tissue>
    </source>
</reference>
<evidence type="ECO:0000256" key="3">
    <source>
        <dbReference type="ARBA" id="ARBA00022801"/>
    </source>
</evidence>
<accession>A0ABQ8BKZ5</accession>
<evidence type="ECO:0000256" key="1">
    <source>
        <dbReference type="ARBA" id="ARBA00005234"/>
    </source>
</evidence>
<gene>
    <name evidence="6" type="ORF">HID58_044418</name>
</gene>
<proteinExistence type="inferred from homology"/>
<evidence type="ECO:0000313" key="6">
    <source>
        <dbReference type="EMBL" id="KAH0904915.1"/>
    </source>
</evidence>
<evidence type="ECO:0000256" key="2">
    <source>
        <dbReference type="ARBA" id="ARBA00022670"/>
    </source>
</evidence>
<keyword evidence="7" id="KW-1185">Reference proteome</keyword>
<evidence type="ECO:0000256" key="4">
    <source>
        <dbReference type="SAM" id="MobiDB-lite"/>
    </source>
</evidence>
<protein>
    <recommendedName>
        <fullName evidence="5">Ubiquitin-like protease family profile domain-containing protein</fullName>
    </recommendedName>
</protein>
<name>A0ABQ8BKZ5_BRANA</name>
<sequence>MFKGGLTKQEVERMRESAKVAAKRKQPTSKQTTSKETTAGVIDESTIKPIVLAVMKPEISKIDASIASIIRSAEAQQQATVLGPLDAMLVAFKQEIMASIVKSPLEYSTPPRSAQRCPLSDARSNKHKSLTHSSGHQEGETQQQTSLSATSITKHENDPLAHSFSLGLTHDELGRPTDAVADVLVNADVDNDENGEGGPLCRKSKRLRTVPPALVNDYHCSYAILNRAWEAQMCADNRYVNAVLREKYTKLTTLITRPWTSGIADKNRLLPAKVLLIKIKYASKMLASRKGNLIFLVMDILMHLVRSTFNKHVQAKSDKTAEFFDTRFVTMFTRNYPKFKKAKIKKDYAFSKGLADCLKKTGSEDSNTTSFYFPFLIANKHWIGICVDCPSCKIYVLDCNPVVRTDALLSRDLYPVAEMFLLLLKYCGRIDRVDGQNLSLTLPPGDSGFTAALLMQTHALFGPDTFRCVTPLVLTEESQRAAVMLNEFHQIL</sequence>
<dbReference type="InterPro" id="IPR003653">
    <property type="entry name" value="Peptidase_C48_C"/>
</dbReference>
<comment type="similarity">
    <text evidence="1">Belongs to the peptidase C48 family.</text>
</comment>
<dbReference type="EMBL" id="JAGKQM010000011">
    <property type="protein sequence ID" value="KAH0904915.1"/>
    <property type="molecule type" value="Genomic_DNA"/>
</dbReference>
<organism evidence="6 7">
    <name type="scientific">Brassica napus</name>
    <name type="common">Rape</name>
    <dbReference type="NCBI Taxonomy" id="3708"/>
    <lineage>
        <taxon>Eukaryota</taxon>
        <taxon>Viridiplantae</taxon>
        <taxon>Streptophyta</taxon>
        <taxon>Embryophyta</taxon>
        <taxon>Tracheophyta</taxon>
        <taxon>Spermatophyta</taxon>
        <taxon>Magnoliopsida</taxon>
        <taxon>eudicotyledons</taxon>
        <taxon>Gunneridae</taxon>
        <taxon>Pentapetalae</taxon>
        <taxon>rosids</taxon>
        <taxon>malvids</taxon>
        <taxon>Brassicales</taxon>
        <taxon>Brassicaceae</taxon>
        <taxon>Brassiceae</taxon>
        <taxon>Brassica</taxon>
    </lineage>
</organism>
<feature type="region of interest" description="Disordered" evidence="4">
    <location>
        <begin position="107"/>
        <end position="148"/>
    </location>
</feature>
<feature type="domain" description="Ubiquitin-like protease family profile" evidence="5">
    <location>
        <begin position="297"/>
        <end position="426"/>
    </location>
</feature>